<sequence>MLETMNRLPRIPAPRTHRVYRLIPSTAGLSLASTLTTKHPSAVGVSWRSSEAATSGLRLSGLSPCGGYTTLAARRRIPFPTVSLEDPLILILVHPMLRPHFLSCVPVVGLVTVLSRRYRVYSSMRPVA</sequence>
<accession>A0ABQ0L437</accession>
<dbReference type="Proteomes" id="UP000815677">
    <property type="component" value="Unassembled WGS sequence"/>
</dbReference>
<evidence type="ECO:0000313" key="2">
    <source>
        <dbReference type="Proteomes" id="UP000815677"/>
    </source>
</evidence>
<protein>
    <submittedName>
        <fullName evidence="1">Uncharacterized protein</fullName>
    </submittedName>
</protein>
<name>A0ABQ0L437_MYCCL</name>
<keyword evidence="2" id="KW-1185">Reference proteome</keyword>
<organism evidence="1 2">
    <name type="scientific">Mycena chlorophos</name>
    <name type="common">Agaric fungus</name>
    <name type="synonym">Agaricus chlorophos</name>
    <dbReference type="NCBI Taxonomy" id="658473"/>
    <lineage>
        <taxon>Eukaryota</taxon>
        <taxon>Fungi</taxon>
        <taxon>Dikarya</taxon>
        <taxon>Basidiomycota</taxon>
        <taxon>Agaricomycotina</taxon>
        <taxon>Agaricomycetes</taxon>
        <taxon>Agaricomycetidae</taxon>
        <taxon>Agaricales</taxon>
        <taxon>Marasmiineae</taxon>
        <taxon>Mycenaceae</taxon>
        <taxon>Mycena</taxon>
    </lineage>
</organism>
<evidence type="ECO:0000313" key="1">
    <source>
        <dbReference type="EMBL" id="GAT45886.1"/>
    </source>
</evidence>
<dbReference type="EMBL" id="DF841871">
    <property type="protein sequence ID" value="GAT45886.1"/>
    <property type="molecule type" value="Genomic_DNA"/>
</dbReference>
<reference evidence="1" key="1">
    <citation type="submission" date="2014-09" db="EMBL/GenBank/DDBJ databases">
        <title>Genome sequence of the luminous mushroom Mycena chlorophos for searching fungal bioluminescence genes.</title>
        <authorList>
            <person name="Tanaka Y."/>
            <person name="Kasuga D."/>
            <person name="Oba Y."/>
            <person name="Hase S."/>
            <person name="Sato K."/>
            <person name="Oba Y."/>
            <person name="Sakakibara Y."/>
        </authorList>
    </citation>
    <scope>NUCLEOTIDE SEQUENCE</scope>
</reference>
<gene>
    <name evidence="1" type="ORF">MCHLO_03437</name>
</gene>
<proteinExistence type="predicted"/>